<feature type="transmembrane region" description="Helical" evidence="2">
    <location>
        <begin position="40"/>
        <end position="62"/>
    </location>
</feature>
<dbReference type="GO" id="GO:0016747">
    <property type="term" value="F:acyltransferase activity, transferring groups other than amino-acyl groups"/>
    <property type="evidence" value="ECO:0007669"/>
    <property type="project" value="InterPro"/>
</dbReference>
<dbReference type="EMBL" id="AE016958">
    <property type="protein sequence ID" value="AAS06771.1"/>
    <property type="molecule type" value="Genomic_DNA"/>
</dbReference>
<dbReference type="PANTHER" id="PTHR23028:SF53">
    <property type="entry name" value="ACYL_TRANSF_3 DOMAIN-CONTAINING PROTEIN"/>
    <property type="match status" value="1"/>
</dbReference>
<evidence type="ECO:0000259" key="3">
    <source>
        <dbReference type="Pfam" id="PF01757"/>
    </source>
</evidence>
<dbReference type="InterPro" id="IPR002656">
    <property type="entry name" value="Acyl_transf_3_dom"/>
</dbReference>
<evidence type="ECO:0000256" key="2">
    <source>
        <dbReference type="SAM" id="Phobius"/>
    </source>
</evidence>
<keyword evidence="2" id="KW-1133">Transmembrane helix</keyword>
<feature type="domain" description="Acyltransferase 3" evidence="3">
    <location>
        <begin position="12"/>
        <end position="299"/>
    </location>
</feature>
<feature type="transmembrane region" description="Helical" evidence="2">
    <location>
        <begin position="206"/>
        <end position="224"/>
    </location>
</feature>
<keyword evidence="2" id="KW-0472">Membrane</keyword>
<evidence type="ECO:0000313" key="4">
    <source>
        <dbReference type="EMBL" id="AAS06771.1"/>
    </source>
</evidence>
<feature type="transmembrane region" description="Helical" evidence="2">
    <location>
        <begin position="182"/>
        <end position="200"/>
    </location>
</feature>
<dbReference type="Pfam" id="PF01757">
    <property type="entry name" value="Acyl_transf_3"/>
    <property type="match status" value="1"/>
</dbReference>
<dbReference type="GO" id="GO:0016020">
    <property type="term" value="C:membrane"/>
    <property type="evidence" value="ECO:0007669"/>
    <property type="project" value="TreeGrafter"/>
</dbReference>
<proteinExistence type="predicted"/>
<dbReference type="PANTHER" id="PTHR23028">
    <property type="entry name" value="ACETYLTRANSFERASE"/>
    <property type="match status" value="1"/>
</dbReference>
<evidence type="ECO:0000313" key="5">
    <source>
        <dbReference type="Proteomes" id="UP000000580"/>
    </source>
</evidence>
<feature type="compositionally biased region" description="Low complexity" evidence="1">
    <location>
        <begin position="393"/>
        <end position="407"/>
    </location>
</feature>
<dbReference type="GO" id="GO:0000271">
    <property type="term" value="P:polysaccharide biosynthetic process"/>
    <property type="evidence" value="ECO:0007669"/>
    <property type="project" value="TreeGrafter"/>
</dbReference>
<evidence type="ECO:0000256" key="1">
    <source>
        <dbReference type="SAM" id="MobiDB-lite"/>
    </source>
</evidence>
<keyword evidence="2" id="KW-0812">Transmembrane</keyword>
<feature type="compositionally biased region" description="Polar residues" evidence="1">
    <location>
        <begin position="379"/>
        <end position="389"/>
    </location>
</feature>
<name>Q73S55_MYCPA</name>
<dbReference type="AlphaFoldDB" id="Q73S55"/>
<feature type="transmembrane region" description="Helical" evidence="2">
    <location>
        <begin position="231"/>
        <end position="247"/>
    </location>
</feature>
<gene>
    <name evidence="4" type="ordered locus">MAP_4221c</name>
</gene>
<keyword evidence="5" id="KW-1185">Reference proteome</keyword>
<dbReference type="HOGENOM" id="CLU_620846_0_0_11"/>
<dbReference type="eggNOG" id="COG1835">
    <property type="taxonomic scope" value="Bacteria"/>
</dbReference>
<feature type="transmembrane region" description="Helical" evidence="2">
    <location>
        <begin position="153"/>
        <end position="175"/>
    </location>
</feature>
<protein>
    <recommendedName>
        <fullName evidence="3">Acyltransferase 3 domain-containing protein</fullName>
    </recommendedName>
</protein>
<feature type="transmembrane region" description="Helical" evidence="2">
    <location>
        <begin position="253"/>
        <end position="272"/>
    </location>
</feature>
<dbReference type="InterPro" id="IPR050879">
    <property type="entry name" value="Acyltransferase_3"/>
</dbReference>
<reference evidence="4 5" key="1">
    <citation type="journal article" date="2005" name="Proc. Natl. Acad. Sci. U.S.A.">
        <title>The complete genome sequence of Mycobacterium avium subspecies paratuberculosis.</title>
        <authorList>
            <person name="Li L."/>
            <person name="Bannantine J.P."/>
            <person name="Zhang Q."/>
            <person name="Amonsin A."/>
            <person name="May B.J."/>
            <person name="Alt D."/>
            <person name="Banerji N."/>
            <person name="Kanjilal S."/>
            <person name="Kapur V."/>
        </authorList>
    </citation>
    <scope>NUCLEOTIDE SEQUENCE [LARGE SCALE GENOMIC DNA]</scope>
    <source>
        <strain evidence="5">ATCC BAA-968 / K-10</strain>
    </source>
</reference>
<accession>Q73S55</accession>
<dbReference type="Proteomes" id="UP000000580">
    <property type="component" value="Chromosome"/>
</dbReference>
<dbReference type="STRING" id="262316.MAP_4221c"/>
<organism evidence="4 5">
    <name type="scientific">Mycolicibacterium paratuberculosis (strain ATCC BAA-968 / K-10)</name>
    <name type="common">Mycobacterium paratuberculosis</name>
    <dbReference type="NCBI Taxonomy" id="262316"/>
    <lineage>
        <taxon>Bacteria</taxon>
        <taxon>Bacillati</taxon>
        <taxon>Actinomycetota</taxon>
        <taxon>Actinomycetes</taxon>
        <taxon>Mycobacteriales</taxon>
        <taxon>Mycobacteriaceae</taxon>
        <taxon>Mycobacterium</taxon>
        <taxon>Mycobacterium avium complex (MAC)</taxon>
    </lineage>
</organism>
<sequence length="441" mass="46105">MTLGPVFDPRRNALNAWRLLLAAEVMLWHCWPITNRLPPAATLQLLFSVGVDGFFAISGFLITRSWLDDPRLRDFLAARALRILPGYYVCLIVTAFAVAPLSVAIQGGSVGALLSSGAPLEYLAKNSAVAYVHLNIGATPGGVPHPGVWNGSLWSLVWEVACYLAVAAIGVAGLADRRWMSVAVLALAVVGAALVPPLTYPGQWTVAQLAVRSAIMFAAGAVVYQWKDVIPARWSLVAVCVVVVAAASRLPDYRVVAALPLAYAIIVSGALLRNRRLRLATDLSYGVYIYAFPVQQLLAVCGLAPAAGGGVLPDRPGRHPAAGRGQLVVDRKAVDGAQTPAAPEVVCGHHRRTRTSGNHSSTVSTSAATLIAAYGAGSQPRSAKPNSPTVRDAANAASEPPATAAPAQLSQPGPPAQISSATANDTLACTRNATPMPGMCW</sequence>
<feature type="region of interest" description="Disordered" evidence="1">
    <location>
        <begin position="376"/>
        <end position="423"/>
    </location>
</feature>
<feature type="transmembrane region" description="Helical" evidence="2">
    <location>
        <begin position="83"/>
        <end position="105"/>
    </location>
</feature>
<dbReference type="KEGG" id="mpa:MAP_4221c"/>